<protein>
    <submittedName>
        <fullName evidence="2">Transketolase</fullName>
    </submittedName>
</protein>
<dbReference type="Gene3D" id="3.40.50.970">
    <property type="match status" value="1"/>
</dbReference>
<dbReference type="PANTHER" id="PTHR47514:SF2">
    <property type="entry name" value="TRANSKETOLASE"/>
    <property type="match status" value="1"/>
</dbReference>
<dbReference type="SUPFAM" id="SSF52518">
    <property type="entry name" value="Thiamin diphosphate-binding fold (THDP-binding)"/>
    <property type="match status" value="1"/>
</dbReference>
<dbReference type="AlphaFoldDB" id="A0A328VP86"/>
<proteinExistence type="predicted"/>
<reference evidence="2 3" key="1">
    <citation type="submission" date="2016-08" db="EMBL/GenBank/DDBJ databases">
        <title>Analysis of Carbohydrate Active Enzymes in Thermogemmatispora T81 Reveals Carbohydrate Degradation Ability.</title>
        <authorList>
            <person name="Tomazini A."/>
            <person name="Lal S."/>
            <person name="Stott M."/>
            <person name="Henrissat B."/>
            <person name="Polikarpov I."/>
            <person name="Sparling R."/>
            <person name="Levin D.B."/>
        </authorList>
    </citation>
    <scope>NUCLEOTIDE SEQUENCE [LARGE SCALE GENOMIC DNA]</scope>
    <source>
        <strain evidence="2 3">T81</strain>
    </source>
</reference>
<dbReference type="Pfam" id="PF00456">
    <property type="entry name" value="Transketolase_N"/>
    <property type="match status" value="1"/>
</dbReference>
<sequence>MAQDREDQLAALRRKANLLRQRDLVMIQRAGMGHIGGDFSALDILVTLYFVVLRVDPQHPDAPDRDRFILSKGHCAGALYNTIAEVGFFPTSELETFMKPLSRLNGHPDRTKVPGVEASTGPLGHGLPIGVGAALAARLDGAAWRTYVLTGDGELQEGSNWEAAMAAAHYGLDNLTVIIDRNRLQQGAPTEDTIRLEPLADKWRAFGWAVREVDGHDYAALLEMLQSESWEPGRPRCLIAYTHKGQGVSFMCDNVDWHHRVPTPEEAERALQELREAVHG</sequence>
<accession>A0A328VP86</accession>
<dbReference type="RefSeq" id="WP_112432892.1">
    <property type="nucleotide sequence ID" value="NZ_MCIF01000002.1"/>
</dbReference>
<dbReference type="PANTHER" id="PTHR47514">
    <property type="entry name" value="TRANSKETOLASE N-TERMINAL SECTION-RELATED"/>
    <property type="match status" value="1"/>
</dbReference>
<dbReference type="Proteomes" id="UP000248706">
    <property type="component" value="Unassembled WGS sequence"/>
</dbReference>
<comment type="caution">
    <text evidence="2">The sequence shown here is derived from an EMBL/GenBank/DDBJ whole genome shotgun (WGS) entry which is preliminary data.</text>
</comment>
<feature type="domain" description="Transketolase N-terminal" evidence="1">
    <location>
        <begin position="16"/>
        <end position="256"/>
    </location>
</feature>
<name>A0A328VP86_9CHLR</name>
<evidence type="ECO:0000259" key="1">
    <source>
        <dbReference type="Pfam" id="PF00456"/>
    </source>
</evidence>
<evidence type="ECO:0000313" key="2">
    <source>
        <dbReference type="EMBL" id="RAQ98002.1"/>
    </source>
</evidence>
<gene>
    <name evidence="2" type="ORF">A4R35_20855</name>
</gene>
<dbReference type="InterPro" id="IPR005474">
    <property type="entry name" value="Transketolase_N"/>
</dbReference>
<dbReference type="CDD" id="cd02012">
    <property type="entry name" value="TPP_TK"/>
    <property type="match status" value="1"/>
</dbReference>
<dbReference type="InterPro" id="IPR029061">
    <property type="entry name" value="THDP-binding"/>
</dbReference>
<evidence type="ECO:0000313" key="3">
    <source>
        <dbReference type="Proteomes" id="UP000248706"/>
    </source>
</evidence>
<dbReference type="EMBL" id="MCIF01000002">
    <property type="protein sequence ID" value="RAQ98002.1"/>
    <property type="molecule type" value="Genomic_DNA"/>
</dbReference>
<organism evidence="2 3">
    <name type="scientific">Thermogemmatispora tikiterensis</name>
    <dbReference type="NCBI Taxonomy" id="1825093"/>
    <lineage>
        <taxon>Bacteria</taxon>
        <taxon>Bacillati</taxon>
        <taxon>Chloroflexota</taxon>
        <taxon>Ktedonobacteria</taxon>
        <taxon>Thermogemmatisporales</taxon>
        <taxon>Thermogemmatisporaceae</taxon>
        <taxon>Thermogemmatispora</taxon>
    </lineage>
</organism>
<keyword evidence="3" id="KW-1185">Reference proteome</keyword>
<dbReference type="OrthoDB" id="8732661at2"/>